<dbReference type="AlphaFoldDB" id="A0AAE0GKF3"/>
<protein>
    <submittedName>
        <fullName evidence="2">Uncharacterized protein</fullName>
    </submittedName>
</protein>
<reference evidence="2" key="2">
    <citation type="submission" date="2023-06" db="EMBL/GenBank/DDBJ databases">
        <title>Long-read-based genome assembly of the green algal bacterivore Cymbomonas tetramitiformis.</title>
        <authorList>
            <person name="Gyaltshen Y."/>
            <person name="Rozenberg A."/>
            <person name="Paasch A."/>
            <person name="Burns J.A."/>
            <person name="Warring S."/>
            <person name="Larson R."/>
            <person name="Maurer-Alcala X."/>
            <person name="Dacks J."/>
            <person name="Kim E."/>
        </authorList>
    </citation>
    <scope>NUCLEOTIDE SEQUENCE</scope>
    <source>
        <strain evidence="2">PLY_AMNH</strain>
    </source>
</reference>
<dbReference type="Proteomes" id="UP001190700">
    <property type="component" value="Unassembled WGS sequence"/>
</dbReference>
<dbReference type="EMBL" id="LGRX02005160">
    <property type="protein sequence ID" value="KAK3279036.1"/>
    <property type="molecule type" value="Genomic_DNA"/>
</dbReference>
<reference evidence="2 3" key="1">
    <citation type="journal article" date="2015" name="Genome Biol. Evol.">
        <title>Comparative Genomics of a Bacterivorous Green Alga Reveals Evolutionary Causalities and Consequences of Phago-Mixotrophic Mode of Nutrition.</title>
        <authorList>
            <person name="Burns J.A."/>
            <person name="Paasch A."/>
            <person name="Narechania A."/>
            <person name="Kim E."/>
        </authorList>
    </citation>
    <scope>NUCLEOTIDE SEQUENCE [LARGE SCALE GENOMIC DNA]</scope>
    <source>
        <strain evidence="2">PLY_AMNH</strain>
    </source>
</reference>
<keyword evidence="3" id="KW-1185">Reference proteome</keyword>
<evidence type="ECO:0000313" key="1">
    <source>
        <dbReference type="EMBL" id="KAK3251407.1"/>
    </source>
</evidence>
<proteinExistence type="predicted"/>
<dbReference type="EMBL" id="LGRX02026054">
    <property type="protein sequence ID" value="KAK3251407.1"/>
    <property type="molecule type" value="Genomic_DNA"/>
</dbReference>
<gene>
    <name evidence="2" type="ORF">CYMTET_13059</name>
    <name evidence="1" type="ORF">CYMTET_39251</name>
</gene>
<accession>A0AAE0GKF3</accession>
<evidence type="ECO:0000313" key="3">
    <source>
        <dbReference type="Proteomes" id="UP001190700"/>
    </source>
</evidence>
<comment type="caution">
    <text evidence="2">The sequence shown here is derived from an EMBL/GenBank/DDBJ whole genome shotgun (WGS) entry which is preliminary data.</text>
</comment>
<organism evidence="2 3">
    <name type="scientific">Cymbomonas tetramitiformis</name>
    <dbReference type="NCBI Taxonomy" id="36881"/>
    <lineage>
        <taxon>Eukaryota</taxon>
        <taxon>Viridiplantae</taxon>
        <taxon>Chlorophyta</taxon>
        <taxon>Pyramimonadophyceae</taxon>
        <taxon>Pyramimonadales</taxon>
        <taxon>Pyramimonadaceae</taxon>
        <taxon>Cymbomonas</taxon>
    </lineage>
</organism>
<name>A0AAE0GKF3_9CHLO</name>
<sequence length="119" mass="13611">MLAYYFIMQSKFQFFTEIETVTLFQAIAQKDLEEEISRNKRKKQVFGCIFHEVRNPLQVLSLTTLELDELASRVSSCLRMPESRTSHSQALQHLHSLQDALLVVRQAHALSSSASTLPT</sequence>
<evidence type="ECO:0000313" key="2">
    <source>
        <dbReference type="EMBL" id="KAK3279036.1"/>
    </source>
</evidence>